<dbReference type="InterPro" id="IPR044647">
    <property type="entry name" value="RTNLB17/18/21"/>
</dbReference>
<dbReference type="Proteomes" id="UP001165190">
    <property type="component" value="Unassembled WGS sequence"/>
</dbReference>
<evidence type="ECO:0000313" key="10">
    <source>
        <dbReference type="Proteomes" id="UP001165190"/>
    </source>
</evidence>
<dbReference type="PANTHER" id="PTHR46626:SF1">
    <property type="entry name" value="RETICULON-LIKE PROTEIN B21"/>
    <property type="match status" value="1"/>
</dbReference>
<dbReference type="EMBL" id="BSYR01000048">
    <property type="protein sequence ID" value="GMJ07697.1"/>
    <property type="molecule type" value="Genomic_DNA"/>
</dbReference>
<comment type="subcellular location">
    <subcellularLocation>
        <location evidence="1 6">Endoplasmic reticulum membrane</location>
        <topology evidence="1 6">Multi-pass membrane protein</topology>
    </subcellularLocation>
</comment>
<evidence type="ECO:0000256" key="1">
    <source>
        <dbReference type="ARBA" id="ARBA00004477"/>
    </source>
</evidence>
<feature type="transmembrane region" description="Helical" evidence="6">
    <location>
        <begin position="393"/>
        <end position="413"/>
    </location>
</feature>
<feature type="region of interest" description="Disordered" evidence="7">
    <location>
        <begin position="579"/>
        <end position="614"/>
    </location>
</feature>
<reference evidence="9" key="1">
    <citation type="submission" date="2023-05" db="EMBL/GenBank/DDBJ databases">
        <title>Genome and transcriptome analyses reveal genes involved in the formation of fine ridges on petal epidermal cells in Hibiscus trionum.</title>
        <authorList>
            <person name="Koshimizu S."/>
            <person name="Masuda S."/>
            <person name="Ishii T."/>
            <person name="Shirasu K."/>
            <person name="Hoshino A."/>
            <person name="Arita M."/>
        </authorList>
    </citation>
    <scope>NUCLEOTIDE SEQUENCE</scope>
    <source>
        <strain evidence="9">Hamamatsu line</strain>
    </source>
</reference>
<evidence type="ECO:0000256" key="5">
    <source>
        <dbReference type="ARBA" id="ARBA00023136"/>
    </source>
</evidence>
<dbReference type="AlphaFoldDB" id="A0A9W7J6T9"/>
<evidence type="ECO:0000313" key="9">
    <source>
        <dbReference type="EMBL" id="GMJ07697.1"/>
    </source>
</evidence>
<evidence type="ECO:0000256" key="7">
    <source>
        <dbReference type="SAM" id="MobiDB-lite"/>
    </source>
</evidence>
<gene>
    <name evidence="9" type="ORF">HRI_004438900</name>
</gene>
<accession>A0A9W7J6T9</accession>
<dbReference type="PROSITE" id="PS50845">
    <property type="entry name" value="RETICULON"/>
    <property type="match status" value="1"/>
</dbReference>
<dbReference type="GO" id="GO:0005789">
    <property type="term" value="C:endoplasmic reticulum membrane"/>
    <property type="evidence" value="ECO:0007669"/>
    <property type="project" value="UniProtKB-SubCell"/>
</dbReference>
<proteinExistence type="predicted"/>
<evidence type="ECO:0000259" key="8">
    <source>
        <dbReference type="PROSITE" id="PS50845"/>
    </source>
</evidence>
<keyword evidence="5 6" id="KW-0472">Membrane</keyword>
<feature type="region of interest" description="Disordered" evidence="7">
    <location>
        <begin position="31"/>
        <end position="57"/>
    </location>
</feature>
<organism evidence="9 10">
    <name type="scientific">Hibiscus trionum</name>
    <name type="common">Flower of an hour</name>
    <dbReference type="NCBI Taxonomy" id="183268"/>
    <lineage>
        <taxon>Eukaryota</taxon>
        <taxon>Viridiplantae</taxon>
        <taxon>Streptophyta</taxon>
        <taxon>Embryophyta</taxon>
        <taxon>Tracheophyta</taxon>
        <taxon>Spermatophyta</taxon>
        <taxon>Magnoliopsida</taxon>
        <taxon>eudicotyledons</taxon>
        <taxon>Gunneridae</taxon>
        <taxon>Pentapetalae</taxon>
        <taxon>rosids</taxon>
        <taxon>malvids</taxon>
        <taxon>Malvales</taxon>
        <taxon>Malvaceae</taxon>
        <taxon>Malvoideae</taxon>
        <taxon>Hibiscus</taxon>
    </lineage>
</organism>
<keyword evidence="3 6" id="KW-0256">Endoplasmic reticulum</keyword>
<protein>
    <recommendedName>
        <fullName evidence="6">Reticulon-like protein</fullName>
    </recommendedName>
</protein>
<feature type="region of interest" description="Disordered" evidence="7">
    <location>
        <begin position="219"/>
        <end position="261"/>
    </location>
</feature>
<keyword evidence="10" id="KW-1185">Reference proteome</keyword>
<dbReference type="Pfam" id="PF02453">
    <property type="entry name" value="Reticulon"/>
    <property type="match status" value="1"/>
</dbReference>
<feature type="compositionally biased region" description="Acidic residues" evidence="7">
    <location>
        <begin position="230"/>
        <end position="254"/>
    </location>
</feature>
<comment type="caution">
    <text evidence="9">The sequence shown here is derived from an EMBL/GenBank/DDBJ whole genome shotgun (WGS) entry which is preliminary data.</text>
</comment>
<keyword evidence="2 6" id="KW-0812">Transmembrane</keyword>
<feature type="domain" description="Reticulon" evidence="8">
    <location>
        <begin position="359"/>
        <end position="512"/>
    </location>
</feature>
<name>A0A9W7J6T9_HIBTR</name>
<feature type="transmembrane region" description="Helical" evidence="6">
    <location>
        <begin position="532"/>
        <end position="561"/>
    </location>
</feature>
<evidence type="ECO:0000256" key="4">
    <source>
        <dbReference type="ARBA" id="ARBA00022989"/>
    </source>
</evidence>
<feature type="region of interest" description="Disordered" evidence="7">
    <location>
        <begin position="82"/>
        <end position="101"/>
    </location>
</feature>
<evidence type="ECO:0000256" key="2">
    <source>
        <dbReference type="ARBA" id="ARBA00022692"/>
    </source>
</evidence>
<dbReference type="OrthoDB" id="567788at2759"/>
<sequence length="614" mass="68335">MDLRRTGAKSSVVAGSVWETRMRSDEIKGGFKVFNGEDDSNGEENSDKGLSLKKGQTFGKRKTWKSESFDGFEKNPIQISKGKAEEQCKKSPIRVAKGRSSSMENCKDLSLSVDGGIKKIPPVQVKKGVRDLSKSVDGIARTPIQSKKLRSEVQVRKVKSDTVKVSSAQSGDGNGNKVLVLDNEKIEVNVKDSNEKDGSLPEENCREFGVCQEMVISSNGNMAKSSPEISVEDDIDDDDDDDEFYEDEEEEMEIGDEKKSFDIKEINVPEVEKPNKDANEVTNMKEDKPSKVANEVMKISQSHNKAAPFSSTVNKQPPPVVKCATPVYTTSAKTTKPTPSSDDYHYQSFPQTQNKLQSLVDLVMWRDVSKSALIFGVGTFITISSSYTQDLNISFITVISYVGLVYLAAIFFYRSIICRGIVDIDESSCVVGEEEAIWVLKLVLPYLNEFLLKLRALFSGDPSTTMKLAVLLFVLARCGSSITIWKMAKLGFFGVFIVPKVCSSYSHQITAYGKFWIRRFRDAWESCTHKKAVAVAIFTLVWNLSSIVARIWAAFMLFVAFRYYQHKIVTGEWNEAETGLSNSEESRQGPAGRRRQHGVGSSKIVVPNKLKKGS</sequence>
<keyword evidence="4 6" id="KW-1133">Transmembrane helix</keyword>
<evidence type="ECO:0000256" key="3">
    <source>
        <dbReference type="ARBA" id="ARBA00022824"/>
    </source>
</evidence>
<evidence type="ECO:0000256" key="6">
    <source>
        <dbReference type="RuleBase" id="RU363132"/>
    </source>
</evidence>
<dbReference type="InterPro" id="IPR003388">
    <property type="entry name" value="Reticulon"/>
</dbReference>
<dbReference type="PANTHER" id="PTHR46626">
    <property type="entry name" value="RETICULON-LIKE PROTEIN B17"/>
    <property type="match status" value="1"/>
</dbReference>